<dbReference type="SUPFAM" id="SSF50494">
    <property type="entry name" value="Trypsin-like serine proteases"/>
    <property type="match status" value="1"/>
</dbReference>
<keyword evidence="2" id="KW-0645">Protease</keyword>
<evidence type="ECO:0000259" key="4">
    <source>
        <dbReference type="PROSITE" id="PS50240"/>
    </source>
</evidence>
<dbReference type="SMART" id="SM00020">
    <property type="entry name" value="Tryp_SPc"/>
    <property type="match status" value="1"/>
</dbReference>
<gene>
    <name evidence="5" type="ORF">HERILL_LOCUS6642</name>
</gene>
<keyword evidence="3" id="KW-0732">Signal</keyword>
<name>A0A7R8UMS3_HERIL</name>
<dbReference type="InterPro" id="IPR033116">
    <property type="entry name" value="TRYPSIN_SER"/>
</dbReference>
<keyword evidence="6" id="KW-1185">Reference proteome</keyword>
<dbReference type="PROSITE" id="PS50240">
    <property type="entry name" value="TRYPSIN_DOM"/>
    <property type="match status" value="1"/>
</dbReference>
<dbReference type="OMA" id="WSARIVI"/>
<dbReference type="Gene3D" id="2.40.10.10">
    <property type="entry name" value="Trypsin-like serine proteases"/>
    <property type="match status" value="1"/>
</dbReference>
<dbReference type="OrthoDB" id="7844327at2759"/>
<reference evidence="5 6" key="1">
    <citation type="submission" date="2020-11" db="EMBL/GenBank/DDBJ databases">
        <authorList>
            <person name="Wallbank WR R."/>
            <person name="Pardo Diaz C."/>
            <person name="Kozak K."/>
            <person name="Martin S."/>
            <person name="Jiggins C."/>
            <person name="Moest M."/>
            <person name="Warren A I."/>
            <person name="Generalovic N T."/>
            <person name="Byers J.R.P. K."/>
            <person name="Montejo-Kovacevich G."/>
            <person name="Yen C E."/>
        </authorList>
    </citation>
    <scope>NUCLEOTIDE SEQUENCE [LARGE SCALE GENOMIC DNA]</scope>
</reference>
<dbReference type="AlphaFoldDB" id="A0A7R8UMS3"/>
<dbReference type="PROSITE" id="PS00135">
    <property type="entry name" value="TRYPSIN_SER"/>
    <property type="match status" value="1"/>
</dbReference>
<accession>A0A7R8UMS3</accession>
<dbReference type="InterPro" id="IPR001254">
    <property type="entry name" value="Trypsin_dom"/>
</dbReference>
<dbReference type="PANTHER" id="PTHR24252:SF7">
    <property type="entry name" value="HYALIN"/>
    <property type="match status" value="1"/>
</dbReference>
<dbReference type="CDD" id="cd00190">
    <property type="entry name" value="Tryp_SPc"/>
    <property type="match status" value="1"/>
</dbReference>
<dbReference type="InterPro" id="IPR009003">
    <property type="entry name" value="Peptidase_S1_PA"/>
</dbReference>
<feature type="chain" id="PRO_5030882470" description="Peptidase S1 domain-containing protein" evidence="3">
    <location>
        <begin position="24"/>
        <end position="285"/>
    </location>
</feature>
<dbReference type="EMBL" id="LR899011">
    <property type="protein sequence ID" value="CAD7083705.1"/>
    <property type="molecule type" value="Genomic_DNA"/>
</dbReference>
<keyword evidence="2" id="KW-0378">Hydrolase</keyword>
<dbReference type="PROSITE" id="PS00134">
    <property type="entry name" value="TRYPSIN_HIS"/>
    <property type="match status" value="1"/>
</dbReference>
<evidence type="ECO:0000313" key="6">
    <source>
        <dbReference type="Proteomes" id="UP000594454"/>
    </source>
</evidence>
<dbReference type="Pfam" id="PF00089">
    <property type="entry name" value="Trypsin"/>
    <property type="match status" value="1"/>
</dbReference>
<dbReference type="Proteomes" id="UP000594454">
    <property type="component" value="Chromosome 3"/>
</dbReference>
<protein>
    <recommendedName>
        <fullName evidence="4">Peptidase S1 domain-containing protein</fullName>
    </recommendedName>
</protein>
<sequence length="285" mass="31661">MLKRFSSIYAVVLIFYFSDFNQAFVQNDTCQCGQRPLFQERIVNGRLASPDAYPWQAGIVDYTGYVMCGGSVITHKHILSAAHCFTMGGEMNDWKVLLGVVDFREPSGLLLDFDDLDIHPEYEMNKGVSWNDISVITVNGEIPFNGHIEPICLVESDPPTDFAGKTAYILGWGRVEFDGGYPDNLREGSVTVYSDWKCKNGAMRGYYVSRMMMCTSSYPEDSCGGDSGGPLLVEVDSSYFMQIGIVSFGFRCAVPNSAGVYTRVSTYIEWIKSITKEAVTCAEPV</sequence>
<feature type="signal peptide" evidence="3">
    <location>
        <begin position="1"/>
        <end position="23"/>
    </location>
</feature>
<evidence type="ECO:0000256" key="3">
    <source>
        <dbReference type="SAM" id="SignalP"/>
    </source>
</evidence>
<dbReference type="PANTHER" id="PTHR24252">
    <property type="entry name" value="ACROSIN-RELATED"/>
    <property type="match status" value="1"/>
</dbReference>
<evidence type="ECO:0000313" key="5">
    <source>
        <dbReference type="EMBL" id="CAD7083705.1"/>
    </source>
</evidence>
<dbReference type="InParanoid" id="A0A7R8UMS3"/>
<dbReference type="GO" id="GO:0004252">
    <property type="term" value="F:serine-type endopeptidase activity"/>
    <property type="evidence" value="ECO:0007669"/>
    <property type="project" value="InterPro"/>
</dbReference>
<feature type="domain" description="Peptidase S1" evidence="4">
    <location>
        <begin position="42"/>
        <end position="276"/>
    </location>
</feature>
<dbReference type="PRINTS" id="PR00722">
    <property type="entry name" value="CHYMOTRYPSIN"/>
</dbReference>
<evidence type="ECO:0000256" key="2">
    <source>
        <dbReference type="RuleBase" id="RU363034"/>
    </source>
</evidence>
<evidence type="ECO:0000256" key="1">
    <source>
        <dbReference type="ARBA" id="ARBA00023157"/>
    </source>
</evidence>
<dbReference type="FunFam" id="2.40.10.10:FF:000068">
    <property type="entry name" value="transmembrane protease serine 2"/>
    <property type="match status" value="1"/>
</dbReference>
<dbReference type="InterPro" id="IPR043504">
    <property type="entry name" value="Peptidase_S1_PA_chymotrypsin"/>
</dbReference>
<keyword evidence="2" id="KW-0720">Serine protease</keyword>
<organism evidence="5 6">
    <name type="scientific">Hermetia illucens</name>
    <name type="common">Black soldier fly</name>
    <dbReference type="NCBI Taxonomy" id="343691"/>
    <lineage>
        <taxon>Eukaryota</taxon>
        <taxon>Metazoa</taxon>
        <taxon>Ecdysozoa</taxon>
        <taxon>Arthropoda</taxon>
        <taxon>Hexapoda</taxon>
        <taxon>Insecta</taxon>
        <taxon>Pterygota</taxon>
        <taxon>Neoptera</taxon>
        <taxon>Endopterygota</taxon>
        <taxon>Diptera</taxon>
        <taxon>Brachycera</taxon>
        <taxon>Stratiomyomorpha</taxon>
        <taxon>Stratiomyidae</taxon>
        <taxon>Hermetiinae</taxon>
        <taxon>Hermetia</taxon>
    </lineage>
</organism>
<proteinExistence type="predicted"/>
<keyword evidence="1" id="KW-1015">Disulfide bond</keyword>
<dbReference type="GO" id="GO:0006508">
    <property type="term" value="P:proteolysis"/>
    <property type="evidence" value="ECO:0007669"/>
    <property type="project" value="UniProtKB-KW"/>
</dbReference>
<dbReference type="InterPro" id="IPR001314">
    <property type="entry name" value="Peptidase_S1A"/>
</dbReference>
<dbReference type="InterPro" id="IPR018114">
    <property type="entry name" value="TRYPSIN_HIS"/>
</dbReference>